<gene>
    <name evidence="1" type="ORF">A0H81_02274</name>
</gene>
<evidence type="ECO:0000313" key="1">
    <source>
        <dbReference type="EMBL" id="OBZ77622.1"/>
    </source>
</evidence>
<accession>A0A1C7ML78</accession>
<dbReference type="Proteomes" id="UP000092993">
    <property type="component" value="Unassembled WGS sequence"/>
</dbReference>
<name>A0A1C7ML78_GRIFR</name>
<dbReference type="AlphaFoldDB" id="A0A1C7ML78"/>
<evidence type="ECO:0000313" key="2">
    <source>
        <dbReference type="Proteomes" id="UP000092993"/>
    </source>
</evidence>
<keyword evidence="2" id="KW-1185">Reference proteome</keyword>
<protein>
    <recommendedName>
        <fullName evidence="3">Hydrophobin</fullName>
    </recommendedName>
</protein>
<sequence>MEFWYLLGRGRASTTICDIMFAKFALLVTTYLPLFAAAQSTNCSILSTDLLCCDQLLSCTGTNVGLNCTSIDLLGILTGGCLTGTLTCCDNNSFGGAVALECTAATLLPTAVLDVLGSSNRVQDTDQH</sequence>
<organism evidence="1 2">
    <name type="scientific">Grifola frondosa</name>
    <name type="common">Maitake</name>
    <name type="synonym">Polyporus frondosus</name>
    <dbReference type="NCBI Taxonomy" id="5627"/>
    <lineage>
        <taxon>Eukaryota</taxon>
        <taxon>Fungi</taxon>
        <taxon>Dikarya</taxon>
        <taxon>Basidiomycota</taxon>
        <taxon>Agaricomycotina</taxon>
        <taxon>Agaricomycetes</taxon>
        <taxon>Polyporales</taxon>
        <taxon>Grifolaceae</taxon>
        <taxon>Grifola</taxon>
    </lineage>
</organism>
<dbReference type="CDD" id="cd23507">
    <property type="entry name" value="hydrophobin_I"/>
    <property type="match status" value="1"/>
</dbReference>
<proteinExistence type="predicted"/>
<reference evidence="1 2" key="1">
    <citation type="submission" date="2016-03" db="EMBL/GenBank/DDBJ databases">
        <title>Whole genome sequencing of Grifola frondosa 9006-11.</title>
        <authorList>
            <person name="Min B."/>
            <person name="Park H."/>
            <person name="Kim J.-G."/>
            <person name="Cho H."/>
            <person name="Oh Y.-L."/>
            <person name="Kong W.-S."/>
            <person name="Choi I.-G."/>
        </authorList>
    </citation>
    <scope>NUCLEOTIDE SEQUENCE [LARGE SCALE GENOMIC DNA]</scope>
    <source>
        <strain evidence="1 2">9006-11</strain>
    </source>
</reference>
<comment type="caution">
    <text evidence="1">The sequence shown here is derived from an EMBL/GenBank/DDBJ whole genome shotgun (WGS) entry which is preliminary data.</text>
</comment>
<dbReference type="EMBL" id="LUGG01000002">
    <property type="protein sequence ID" value="OBZ77622.1"/>
    <property type="molecule type" value="Genomic_DNA"/>
</dbReference>
<evidence type="ECO:0008006" key="3">
    <source>
        <dbReference type="Google" id="ProtNLM"/>
    </source>
</evidence>